<sequence>MIIVNKGKREVRKSELRNEEPYKFGKVNQFHVMYKKRNRIKFFRAHFTDVKKIPATELQKDLNKRDESRTKFKV</sequence>
<protein>
    <submittedName>
        <fullName evidence="2">60S ribosomal protein L27</fullName>
    </submittedName>
</protein>
<accession>A0A0N5C1N4</accession>
<evidence type="ECO:0000313" key="1">
    <source>
        <dbReference type="Proteomes" id="UP000046392"/>
    </source>
</evidence>
<organism evidence="1 2">
    <name type="scientific">Strongyloides papillosus</name>
    <name type="common">Intestinal threadworm</name>
    <dbReference type="NCBI Taxonomy" id="174720"/>
    <lineage>
        <taxon>Eukaryota</taxon>
        <taxon>Metazoa</taxon>
        <taxon>Ecdysozoa</taxon>
        <taxon>Nematoda</taxon>
        <taxon>Chromadorea</taxon>
        <taxon>Rhabditida</taxon>
        <taxon>Tylenchina</taxon>
        <taxon>Panagrolaimomorpha</taxon>
        <taxon>Strongyloidoidea</taxon>
        <taxon>Strongyloididae</taxon>
        <taxon>Strongyloides</taxon>
    </lineage>
</organism>
<dbReference type="AlphaFoldDB" id="A0A0N5C1N4"/>
<name>A0A0N5C1N4_STREA</name>
<proteinExistence type="predicted"/>
<dbReference type="Proteomes" id="UP000046392">
    <property type="component" value="Unplaced"/>
</dbReference>
<dbReference type="WBParaSite" id="SPAL_0001190675.1">
    <property type="protein sequence ID" value="SPAL_0001190675.1"/>
    <property type="gene ID" value="SPAL_0001190675"/>
</dbReference>
<evidence type="ECO:0000313" key="2">
    <source>
        <dbReference type="WBParaSite" id="SPAL_0001190675.1"/>
    </source>
</evidence>
<reference evidence="2" key="1">
    <citation type="submission" date="2017-02" db="UniProtKB">
        <authorList>
            <consortium name="WormBaseParasite"/>
        </authorList>
    </citation>
    <scope>IDENTIFICATION</scope>
</reference>
<keyword evidence="1" id="KW-1185">Reference proteome</keyword>